<proteinExistence type="predicted"/>
<name>A0A2I6SGT6_9VIRU</name>
<accession>A0A2I6SGT6</accession>
<gene>
    <name evidence="1" type="ORF">MmBV_CEP2</name>
</gene>
<dbReference type="EMBL" id="MG384808">
    <property type="protein sequence ID" value="AUO16796.1"/>
    <property type="molecule type" value="Genomic_DNA"/>
</dbReference>
<protein>
    <submittedName>
        <fullName evidence="1">Uncharacterized protein</fullName>
    </submittedName>
</protein>
<reference evidence="1" key="1">
    <citation type="submission" date="2017-10" db="EMBL/GenBank/DDBJ databases">
        <authorList>
            <person name="Banno H."/>
            <person name="Chua N.-H."/>
        </authorList>
    </citation>
    <scope>NUCLEOTIDE SEQUENCE</scope>
    <source>
        <strain evidence="1">HeBei</strain>
    </source>
</reference>
<organism evidence="1">
    <name type="scientific">Microplitis mediator bracovirus</name>
    <dbReference type="NCBI Taxonomy" id="1836595"/>
    <lineage>
        <taxon>Viruses</taxon>
        <taxon>Viruses incertae sedis</taxon>
        <taxon>Polydnaviriformidae</taxon>
        <taxon>Bracoviriform</taxon>
    </lineage>
</organism>
<sequence length="75" mass="8929">MPRHSITLYHCLLFMFTITCPHKFRSTYNKPRVTHEGLVQTWSSRSQVSDPLRYLLVRCNQNGESKLQVTQHRRV</sequence>
<evidence type="ECO:0000313" key="1">
    <source>
        <dbReference type="EMBL" id="AUO16796.1"/>
    </source>
</evidence>